<comment type="caution">
    <text evidence="2">The sequence shown here is derived from an EMBL/GenBank/DDBJ whole genome shotgun (WGS) entry which is preliminary data.</text>
</comment>
<accession>A0ABP9GQR5</accession>
<dbReference type="EMBL" id="BAABJJ010000019">
    <property type="protein sequence ID" value="GAA4943401.1"/>
    <property type="molecule type" value="Genomic_DNA"/>
</dbReference>
<reference evidence="3" key="1">
    <citation type="journal article" date="2019" name="Int. J. Syst. Evol. Microbiol.">
        <title>The Global Catalogue of Microorganisms (GCM) 10K type strain sequencing project: providing services to taxonomists for standard genome sequencing and annotation.</title>
        <authorList>
            <consortium name="The Broad Institute Genomics Platform"/>
            <consortium name="The Broad Institute Genome Sequencing Center for Infectious Disease"/>
            <person name="Wu L."/>
            <person name="Ma J."/>
        </authorList>
    </citation>
    <scope>NUCLEOTIDE SEQUENCE [LARGE SCALE GENOMIC DNA]</scope>
    <source>
        <strain evidence="3">JCM 18285</strain>
    </source>
</reference>
<dbReference type="Proteomes" id="UP001501302">
    <property type="component" value="Unassembled WGS sequence"/>
</dbReference>
<dbReference type="Pfam" id="PF07099">
    <property type="entry name" value="DUF1361"/>
    <property type="match status" value="1"/>
</dbReference>
<dbReference type="InterPro" id="IPR009793">
    <property type="entry name" value="DUF1361"/>
</dbReference>
<evidence type="ECO:0000313" key="2">
    <source>
        <dbReference type="EMBL" id="GAA4943401.1"/>
    </source>
</evidence>
<sequence length="76" mass="9043">MLFFIFFLTGFGVYLGRFLRYNSWKVISNPMYLLIDIINTAIQPLIHKEAWLFTILFGTFLGVGFWMFKQLLKVEL</sequence>
<proteinExistence type="predicted"/>
<keyword evidence="1" id="KW-1133">Transmembrane helix</keyword>
<name>A0ABP9GQR5_9FLAO</name>
<protein>
    <submittedName>
        <fullName evidence="2">Uncharacterized protein</fullName>
    </submittedName>
</protein>
<gene>
    <name evidence="2" type="ORF">GCM10023314_15580</name>
</gene>
<organism evidence="2 3">
    <name type="scientific">Algibacter agarivorans</name>
    <dbReference type="NCBI Taxonomy" id="1109741"/>
    <lineage>
        <taxon>Bacteria</taxon>
        <taxon>Pseudomonadati</taxon>
        <taxon>Bacteroidota</taxon>
        <taxon>Flavobacteriia</taxon>
        <taxon>Flavobacteriales</taxon>
        <taxon>Flavobacteriaceae</taxon>
        <taxon>Algibacter</taxon>
    </lineage>
</organism>
<evidence type="ECO:0000256" key="1">
    <source>
        <dbReference type="SAM" id="Phobius"/>
    </source>
</evidence>
<dbReference type="RefSeq" id="WP_345191256.1">
    <property type="nucleotide sequence ID" value="NZ_BAABJJ010000019.1"/>
</dbReference>
<feature type="transmembrane region" description="Helical" evidence="1">
    <location>
        <begin position="50"/>
        <end position="68"/>
    </location>
</feature>
<keyword evidence="1" id="KW-0812">Transmembrane</keyword>
<keyword evidence="3" id="KW-1185">Reference proteome</keyword>
<keyword evidence="1" id="KW-0472">Membrane</keyword>
<evidence type="ECO:0000313" key="3">
    <source>
        <dbReference type="Proteomes" id="UP001501302"/>
    </source>
</evidence>